<organism evidence="5 6">
    <name type="scientific">Alicyclobacillus mengziensis</name>
    <dbReference type="NCBI Taxonomy" id="2931921"/>
    <lineage>
        <taxon>Bacteria</taxon>
        <taxon>Bacillati</taxon>
        <taxon>Bacillota</taxon>
        <taxon>Bacilli</taxon>
        <taxon>Bacillales</taxon>
        <taxon>Alicyclobacillaceae</taxon>
        <taxon>Alicyclobacillus</taxon>
    </lineage>
</organism>
<keyword evidence="6" id="KW-1185">Reference proteome</keyword>
<dbReference type="EMBL" id="CP071182">
    <property type="protein sequence ID" value="QSO49462.1"/>
    <property type="molecule type" value="Genomic_DNA"/>
</dbReference>
<comment type="function">
    <text evidence="2">Involved in bacillithiol (BSH) biosynthesis. May catalyze the last step of the pathway, the addition of cysteine to glucosamine malate (GlcN-Mal) to generate BSH.</text>
</comment>
<dbReference type="NCBIfam" id="TIGR03998">
    <property type="entry name" value="thiol_BshC"/>
    <property type="match status" value="1"/>
</dbReference>
<feature type="domain" description="Bacillithiol biosynthesis BshC N-terminal Rossmann-like" evidence="3">
    <location>
        <begin position="12"/>
        <end position="384"/>
    </location>
</feature>
<sequence length="545" mass="62262">MKWSYRSEPTGQSLTDLHSTDFAQVADLYHNQNPQLQETYRRREQTLNPKYTLPHREQLVEALRPFLASVDAPSAARQELERLLDPQATVVVAGQQAGLFTGPLYSLYKALSAVGLARRLEAELGKPVVPVFWIASEDHDWGEVDHAYLLDASDNVKRIRLPEAPLLHQMVHHYQVSRQSVQAVLEELARTLPQGPWRSEVLEAVEACSRKSSTLVGWFASLMYRLLGDTKLVMLDPCLPGLRQLVANVWSDVVTKRDELAVNLDGKYAEVTRRGFEPAVIRDQLNTTLFYVTDGKRYVLERTPSPNRLRVRGLGVEDSVQGWLHKIEESPTSFSSNVLLRPVVQDCLLPTLAFVGGPAEIAYHALSAAVFETLGRELPPLLLRDRLTLYPPTVLRSMEKWEISMVDVGHPADLESRAVHALGGTEFDMAYEQMLVQTKERWQRWAKEHTALGPQIQMMAEAQAKREAAGIHKTTQKAKNFLARVHETEVRQLRHIERWLWVDGHQQERRLCPLNFWTRYGFDWLLQLPFWGDYSLPRGIFDVQM</sequence>
<dbReference type="InterPro" id="IPR055399">
    <property type="entry name" value="CC_BshC"/>
</dbReference>
<feature type="domain" description="Bacillithiol biosynthesis BshC C-terminal coiled-coil" evidence="4">
    <location>
        <begin position="388"/>
        <end position="527"/>
    </location>
</feature>
<dbReference type="InterPro" id="IPR011199">
    <property type="entry name" value="Bacillithiol_biosynth_BshC"/>
</dbReference>
<dbReference type="KEGG" id="afx:JZ786_11480"/>
<dbReference type="AlphaFoldDB" id="A0A9X7W2S9"/>
<dbReference type="RefSeq" id="WP_206658773.1">
    <property type="nucleotide sequence ID" value="NZ_CP071182.1"/>
</dbReference>
<accession>A0A9X7W2S9</accession>
<dbReference type="Pfam" id="PF24850">
    <property type="entry name" value="CC_BshC"/>
    <property type="match status" value="1"/>
</dbReference>
<evidence type="ECO:0000259" key="3">
    <source>
        <dbReference type="Pfam" id="PF10079"/>
    </source>
</evidence>
<dbReference type="EC" id="6.-.-.-" evidence="2"/>
<evidence type="ECO:0000259" key="4">
    <source>
        <dbReference type="Pfam" id="PF24850"/>
    </source>
</evidence>
<evidence type="ECO:0000313" key="5">
    <source>
        <dbReference type="EMBL" id="QSO49462.1"/>
    </source>
</evidence>
<evidence type="ECO:0000256" key="2">
    <source>
        <dbReference type="HAMAP-Rule" id="MF_01867"/>
    </source>
</evidence>
<dbReference type="Pfam" id="PF10079">
    <property type="entry name" value="Rossmann-like_BshC"/>
    <property type="match status" value="1"/>
</dbReference>
<name>A0A9X7W2S9_9BACL</name>
<dbReference type="InterPro" id="IPR055398">
    <property type="entry name" value="Rossmann-like_BshC"/>
</dbReference>
<dbReference type="Proteomes" id="UP000663505">
    <property type="component" value="Chromosome"/>
</dbReference>
<gene>
    <name evidence="2 5" type="primary">bshC</name>
    <name evidence="5" type="ORF">JZ786_11480</name>
</gene>
<dbReference type="GO" id="GO:0016874">
    <property type="term" value="F:ligase activity"/>
    <property type="evidence" value="ECO:0007669"/>
    <property type="project" value="UniProtKB-UniRule"/>
</dbReference>
<dbReference type="HAMAP" id="MF_01867">
    <property type="entry name" value="BshC"/>
    <property type="match status" value="1"/>
</dbReference>
<evidence type="ECO:0000256" key="1">
    <source>
        <dbReference type="ARBA" id="ARBA00022598"/>
    </source>
</evidence>
<evidence type="ECO:0000313" key="6">
    <source>
        <dbReference type="Proteomes" id="UP000663505"/>
    </source>
</evidence>
<protein>
    <recommendedName>
        <fullName evidence="2">Putative cysteine ligase BshC</fullName>
        <ecNumber evidence="2">6.-.-.-</ecNumber>
    </recommendedName>
</protein>
<proteinExistence type="inferred from homology"/>
<comment type="similarity">
    <text evidence="2">Belongs to the BshC family.</text>
</comment>
<reference evidence="5 6" key="1">
    <citation type="submission" date="2021-02" db="EMBL/GenBank/DDBJ databases">
        <title>Alicyclobacillus curvatus sp. nov. and Alicyclobacillus mengziensis sp. nov., two acidophilic bacteria isolated from acid mine drainage.</title>
        <authorList>
            <person name="Huang Y."/>
        </authorList>
    </citation>
    <scope>NUCLEOTIDE SEQUENCE [LARGE SCALE GENOMIC DNA]</scope>
    <source>
        <strain evidence="5 6">S30H14</strain>
    </source>
</reference>
<keyword evidence="1 2" id="KW-0436">Ligase</keyword>
<dbReference type="PIRSF" id="PIRSF012535">
    <property type="entry name" value="UCP012535"/>
    <property type="match status" value="1"/>
</dbReference>